<accession>A0AC61KZJ0</accession>
<reference evidence="1" key="1">
    <citation type="submission" date="2018-01" db="EMBL/GenBank/DDBJ databases">
        <authorList>
            <person name="Krukenberg V."/>
        </authorList>
    </citation>
    <scope>NUCLEOTIDE SEQUENCE</scope>
    <source>
        <strain evidence="1">E20ANME2</strain>
    </source>
</reference>
<dbReference type="Proteomes" id="UP000248329">
    <property type="component" value="Unassembled WGS sequence"/>
</dbReference>
<gene>
    <name evidence="1" type="ORF">C4B59_14045</name>
</gene>
<protein>
    <submittedName>
        <fullName evidence="1">ATP-binding protein</fullName>
    </submittedName>
</protein>
<organism evidence="1 2">
    <name type="scientific">Candidatus Methanogaster sp</name>
    <dbReference type="NCBI Taxonomy" id="3386292"/>
    <lineage>
        <taxon>Archaea</taxon>
        <taxon>Methanobacteriati</taxon>
        <taxon>Methanobacteriota</taxon>
        <taxon>Stenosarchaea group</taxon>
        <taxon>Methanomicrobia</taxon>
        <taxon>Methanosarcinales</taxon>
        <taxon>ANME-2 cluster</taxon>
        <taxon>Candidatus Methanogasteraceae</taxon>
        <taxon>Candidatus Methanogaster</taxon>
    </lineage>
</organism>
<dbReference type="EMBL" id="PQXF01000043">
    <property type="protein sequence ID" value="PXF58049.1"/>
    <property type="molecule type" value="Genomic_DNA"/>
</dbReference>
<evidence type="ECO:0000313" key="1">
    <source>
        <dbReference type="EMBL" id="PXF58049.1"/>
    </source>
</evidence>
<keyword evidence="1" id="KW-0547">Nucleotide-binding</keyword>
<evidence type="ECO:0000313" key="2">
    <source>
        <dbReference type="Proteomes" id="UP000248329"/>
    </source>
</evidence>
<keyword evidence="1" id="KW-0067">ATP-binding</keyword>
<comment type="caution">
    <text evidence="1">The sequence shown here is derived from an EMBL/GenBank/DDBJ whole genome shotgun (WGS) entry which is preliminary data.</text>
</comment>
<name>A0AC61KZJ0_9EURY</name>
<sequence length="159" mass="17815">MRPKVIKIVIDSKLEEVPSVGRKVREICLSMRLPSFEAFQIELCVVEAVTNSIKHAYRLEAGHQVEITLSIVSDKFVFDICDTGIPMDSKLLEEKGPALSVDADNLESISEKGRGLAIIKKIMDNVVYTSKQGKNCFSMRKKLDLKSVVDTGNLKFEIR</sequence>
<proteinExistence type="predicted"/>